<dbReference type="Proteomes" id="UP000595437">
    <property type="component" value="Chromosome 14"/>
</dbReference>
<reference evidence="2" key="1">
    <citation type="submission" date="2021-01" db="EMBL/GenBank/DDBJ databases">
        <title>Caligus Genome Assembly.</title>
        <authorList>
            <person name="Gallardo-Escarate C."/>
        </authorList>
    </citation>
    <scope>NUCLEOTIDE SEQUENCE [LARGE SCALE GENOMIC DNA]</scope>
</reference>
<dbReference type="AlphaFoldDB" id="A0A7T8GWS7"/>
<accession>A0A7T8GWS7</accession>
<evidence type="ECO:0000313" key="2">
    <source>
        <dbReference type="Proteomes" id="UP000595437"/>
    </source>
</evidence>
<keyword evidence="2" id="KW-1185">Reference proteome</keyword>
<dbReference type="EMBL" id="CP045903">
    <property type="protein sequence ID" value="QQP39259.1"/>
    <property type="molecule type" value="Genomic_DNA"/>
</dbReference>
<sequence length="234" mass="26834">MNPRLLLISFNYHSSFSFQTLFVFGKVQAASEGDITDLTRKITIDEEIFLGLSNLTPHLEKVKNCYTPYEKQCGGGIEGPEVCTTQYENHCETKFKTYDLEQDEANCKTVEELRCKNEPVELLNLPHREGKPGYAIKERCEKWPVQKCDVETKNTKKIHPETQCKKVPRKVCAPSNCEVLPGPEICNEETRPQIQNIPEEECDLEPQEHCKSESTLVPRLVPKKNCLKCPRKYA</sequence>
<gene>
    <name evidence="1" type="ORF">FKW44_020083</name>
</gene>
<proteinExistence type="predicted"/>
<name>A0A7T8GWS7_CALRO</name>
<organism evidence="1 2">
    <name type="scientific">Caligus rogercresseyi</name>
    <name type="common">Sea louse</name>
    <dbReference type="NCBI Taxonomy" id="217165"/>
    <lineage>
        <taxon>Eukaryota</taxon>
        <taxon>Metazoa</taxon>
        <taxon>Ecdysozoa</taxon>
        <taxon>Arthropoda</taxon>
        <taxon>Crustacea</taxon>
        <taxon>Multicrustacea</taxon>
        <taxon>Hexanauplia</taxon>
        <taxon>Copepoda</taxon>
        <taxon>Siphonostomatoida</taxon>
        <taxon>Caligidae</taxon>
        <taxon>Caligus</taxon>
    </lineage>
</organism>
<protein>
    <submittedName>
        <fullName evidence="1">Uncharacterized protein</fullName>
    </submittedName>
</protein>
<evidence type="ECO:0000313" key="1">
    <source>
        <dbReference type="EMBL" id="QQP39259.1"/>
    </source>
</evidence>